<proteinExistence type="predicted"/>
<evidence type="ECO:0000256" key="1">
    <source>
        <dbReference type="SAM" id="Phobius"/>
    </source>
</evidence>
<keyword evidence="3" id="KW-1185">Reference proteome</keyword>
<evidence type="ECO:0008006" key="4">
    <source>
        <dbReference type="Google" id="ProtNLM"/>
    </source>
</evidence>
<dbReference type="AlphaFoldDB" id="A0A1T5G1U1"/>
<keyword evidence="1" id="KW-1133">Transmembrane helix</keyword>
<sequence length="390" mass="45237">MSKNFKIYLGVFLVILAIMGIFQVNKKPIVDWRKNFDPNSKTPFGLFVFNKEADHLFGNNLERINQSPYDYYSKEKETPKHNILIIEKNLDTESWRKILDKVNSGSSAMLISRSLPEMLEDSLKFRLWINNSDTKYNLEFTDVKLKTDTLLINRLPDSRGFTKINKSIEILGYNKTSGFGNDEYKNANFIKVKHGQGYFYLYSEPSAISNYYLLKSRSAYPTKLFSFLPQQKTIWFTESKSAGNSQSPMRFILANPPLRYALYIAVLGLALFMIFNAKRKQRIVPIVEPLKNTSLEFVKSIGNLYLQEGDFHDMMAKKAQYFLHKIRLDLLIDTSNLDEDFIKKLHLKTGVKIETIQEAVSLIKKAQDPYSNVMKEDFIKMNSLLDDILK</sequence>
<dbReference type="STRING" id="619805.SAMN05660477_02478"/>
<evidence type="ECO:0000313" key="3">
    <source>
        <dbReference type="Proteomes" id="UP000191112"/>
    </source>
</evidence>
<reference evidence="2 3" key="1">
    <citation type="submission" date="2017-02" db="EMBL/GenBank/DDBJ databases">
        <authorList>
            <person name="Peterson S.W."/>
        </authorList>
    </citation>
    <scope>NUCLEOTIDE SEQUENCE [LARGE SCALE GENOMIC DNA]</scope>
    <source>
        <strain evidence="2 3">DSM 22323</strain>
    </source>
</reference>
<keyword evidence="1" id="KW-0812">Transmembrane</keyword>
<feature type="transmembrane region" description="Helical" evidence="1">
    <location>
        <begin position="260"/>
        <end position="277"/>
    </location>
</feature>
<dbReference type="RefSeq" id="WP_079667676.1">
    <property type="nucleotide sequence ID" value="NZ_FUYZ01000009.1"/>
</dbReference>
<protein>
    <recommendedName>
        <fullName evidence="4">DUF4350 domain-containing protein</fullName>
    </recommendedName>
</protein>
<accession>A0A1T5G1U1</accession>
<dbReference type="Proteomes" id="UP000191112">
    <property type="component" value="Unassembled WGS sequence"/>
</dbReference>
<dbReference type="EMBL" id="FUYZ01000009">
    <property type="protein sequence ID" value="SKC02317.1"/>
    <property type="molecule type" value="Genomic_DNA"/>
</dbReference>
<organism evidence="2 3">
    <name type="scientific">Soonwooa buanensis</name>
    <dbReference type="NCBI Taxonomy" id="619805"/>
    <lineage>
        <taxon>Bacteria</taxon>
        <taxon>Pseudomonadati</taxon>
        <taxon>Bacteroidota</taxon>
        <taxon>Flavobacteriia</taxon>
        <taxon>Flavobacteriales</taxon>
        <taxon>Weeksellaceae</taxon>
        <taxon>Chryseobacterium group</taxon>
        <taxon>Soonwooa</taxon>
    </lineage>
</organism>
<gene>
    <name evidence="2" type="ORF">SAMN05660477_02478</name>
</gene>
<name>A0A1T5G1U1_9FLAO</name>
<dbReference type="OrthoDB" id="1111222at2"/>
<evidence type="ECO:0000313" key="2">
    <source>
        <dbReference type="EMBL" id="SKC02317.1"/>
    </source>
</evidence>
<keyword evidence="1" id="KW-0472">Membrane</keyword>